<accession>A0A813EIR0</accession>
<feature type="transmembrane region" description="Helical" evidence="7">
    <location>
        <begin position="774"/>
        <end position="800"/>
    </location>
</feature>
<dbReference type="InterPro" id="IPR011992">
    <property type="entry name" value="EF-hand-dom_pair"/>
</dbReference>
<feature type="transmembrane region" description="Helical" evidence="7">
    <location>
        <begin position="874"/>
        <end position="897"/>
    </location>
</feature>
<dbReference type="GO" id="GO:0005248">
    <property type="term" value="F:voltage-gated sodium channel activity"/>
    <property type="evidence" value="ECO:0007669"/>
    <property type="project" value="TreeGrafter"/>
</dbReference>
<evidence type="ECO:0000256" key="7">
    <source>
        <dbReference type="SAM" id="Phobius"/>
    </source>
</evidence>
<dbReference type="PANTHER" id="PTHR10037">
    <property type="entry name" value="VOLTAGE-GATED CATION CHANNEL CALCIUM AND SODIUM"/>
    <property type="match status" value="1"/>
</dbReference>
<dbReference type="GO" id="GO:0001518">
    <property type="term" value="C:voltage-gated sodium channel complex"/>
    <property type="evidence" value="ECO:0007669"/>
    <property type="project" value="TreeGrafter"/>
</dbReference>
<dbReference type="Proteomes" id="UP000654075">
    <property type="component" value="Unassembled WGS sequence"/>
</dbReference>
<gene>
    <name evidence="9" type="ORF">PGLA1383_LOCUS18550</name>
</gene>
<comment type="caution">
    <text evidence="9">The sequence shown here is derived from an EMBL/GenBank/DDBJ whole genome shotgun (WGS) entry which is preliminary data.</text>
</comment>
<evidence type="ECO:0000256" key="6">
    <source>
        <dbReference type="SAM" id="MobiDB-lite"/>
    </source>
</evidence>
<keyword evidence="3" id="KW-0106">Calcium</keyword>
<comment type="subcellular location">
    <subcellularLocation>
        <location evidence="1">Membrane</location>
        <topology evidence="1">Multi-pass membrane protein</topology>
    </subcellularLocation>
</comment>
<evidence type="ECO:0000256" key="3">
    <source>
        <dbReference type="ARBA" id="ARBA00022837"/>
    </source>
</evidence>
<reference evidence="9" key="1">
    <citation type="submission" date="2021-02" db="EMBL/GenBank/DDBJ databases">
        <authorList>
            <person name="Dougan E. K."/>
            <person name="Rhodes N."/>
            <person name="Thang M."/>
            <person name="Chan C."/>
        </authorList>
    </citation>
    <scope>NUCLEOTIDE SEQUENCE</scope>
</reference>
<dbReference type="Pfam" id="PF00520">
    <property type="entry name" value="Ion_trans"/>
    <property type="match status" value="2"/>
</dbReference>
<feature type="transmembrane region" description="Helical" evidence="7">
    <location>
        <begin position="198"/>
        <end position="219"/>
    </location>
</feature>
<dbReference type="InterPro" id="IPR027359">
    <property type="entry name" value="Volt_channel_dom_sf"/>
</dbReference>
<dbReference type="SUPFAM" id="SSF81324">
    <property type="entry name" value="Voltage-gated potassium channels"/>
    <property type="match status" value="1"/>
</dbReference>
<dbReference type="InterPro" id="IPR005821">
    <property type="entry name" value="Ion_trans_dom"/>
</dbReference>
<sequence>QEVGKVATTVEKHLVRQDAMLKAILQQLSCRPEPALHSAVFALDFLAEPQGISDKQPAASHQQLQELQEQITAKPTTPRARISTDLHQRSEKRTFTGSSAFSKRSFSSASRSRSFAGSDRGKSFAEKKGGGSKFFSDVFVGAVKQKPRHLSISSVDQFRRKNAHARASERTQGIDQSETTEDTSLRPRETLGWLLERLIFDISIFIVILMSVISVGIEADMTAQRPLDDIPLIFEALNLFYTVVFAIEIALKWAAFGLYMYFTGQSGAKQAAPLIYFTYPKVCSPYRAQGYADYIGNWNADQLAVTGAASHSLSRDMIDEFYLQVCVFACRQVILAMVIQERWEIIRGRPDGPAEQLLDEGEAVTAAEPTAAAFGGQPVPAQAPSVSLDGLTNEQALPVVKRIVLAYTWDVPAVGDFVNLGSEPISQRSAWGSSWGWDARLRPAMRWYLGQLKWSDTGVVSYFELLVDFIAATGMLPANRDAKQSTRLVNLLLTIWTNALRATAVYWNVPEVLGGEMCFVSHLVPFGVQKQIRGRTWRPQFLCPNSVHMVLVHCFRNVDTTMRFAWDLPALADVPVYVASPYNVVWTTIGNQARRAVGLAPDGSTHAADCKRSDLLVKHNESVGTSGLHTIEFPQPSPAGVMDRQQFHHWWQRVPLRCAVCEATCQLGRLRIFMRQARVCLADGQRTSRFETSALQRIRIRMYFTGPDKVWNVFDFVIVTSSILDQSLSFWVAHSDGWTFALKNLRVIRMLRVTRIVRGIRVMRVLRYVQPLRMLLLSIYTVLKSLVWTMILLALIFYSFGVAFTQSTSDYCREAAGALLQPGSGLSLSSVSPMCENPELQIYWSSLASSMFTLFKAIAGGVSWHSVVLPLEPVGWFIIVLFVAFICFTSFAVLNVITGVFCQSAMESANLDNEIAVMQQLASREEHVEAIKKLFNEIDQDASDDITMDEFEEKLGDARVIAYLDCMGIDCSDAWTLFKLIDVDMSGCIDEFVSGCLSLRGSAKAIHIAKMGYENKLTQKMLEGKYGNLAGPHDHFLRVDGASAPGGRVAEARRQRFLSSRHVQLREFDSLCDGLFVCLLVCIFVVCCCCSCKSCSSSSSSSSSSSCISSGRLSNEFWRVVKATVSDCSAKY</sequence>
<feature type="transmembrane region" description="Helical" evidence="7">
    <location>
        <begin position="239"/>
        <end position="262"/>
    </location>
</feature>
<dbReference type="GO" id="GO:0005509">
    <property type="term" value="F:calcium ion binding"/>
    <property type="evidence" value="ECO:0007669"/>
    <property type="project" value="InterPro"/>
</dbReference>
<dbReference type="PROSITE" id="PS00018">
    <property type="entry name" value="EF_HAND_1"/>
    <property type="match status" value="1"/>
</dbReference>
<dbReference type="Gene3D" id="1.10.238.10">
    <property type="entry name" value="EF-hand"/>
    <property type="match status" value="1"/>
</dbReference>
<organism evidence="9 10">
    <name type="scientific">Polarella glacialis</name>
    <name type="common">Dinoflagellate</name>
    <dbReference type="NCBI Taxonomy" id="89957"/>
    <lineage>
        <taxon>Eukaryota</taxon>
        <taxon>Sar</taxon>
        <taxon>Alveolata</taxon>
        <taxon>Dinophyceae</taxon>
        <taxon>Suessiales</taxon>
        <taxon>Suessiaceae</taxon>
        <taxon>Polarella</taxon>
    </lineage>
</organism>
<dbReference type="Gene3D" id="1.10.287.70">
    <property type="match status" value="1"/>
</dbReference>
<dbReference type="AlphaFoldDB" id="A0A813EIR0"/>
<dbReference type="PROSITE" id="PS50222">
    <property type="entry name" value="EF_HAND_2"/>
    <property type="match status" value="1"/>
</dbReference>
<feature type="region of interest" description="Disordered" evidence="6">
    <location>
        <begin position="164"/>
        <end position="183"/>
    </location>
</feature>
<feature type="domain" description="EF-hand" evidence="8">
    <location>
        <begin position="926"/>
        <end position="961"/>
    </location>
</feature>
<evidence type="ECO:0000259" key="8">
    <source>
        <dbReference type="PROSITE" id="PS50222"/>
    </source>
</evidence>
<feature type="compositionally biased region" description="Basic and acidic residues" evidence="6">
    <location>
        <begin position="82"/>
        <end position="94"/>
    </location>
</feature>
<dbReference type="InterPro" id="IPR018247">
    <property type="entry name" value="EF_Hand_1_Ca_BS"/>
</dbReference>
<feature type="transmembrane region" description="Helical" evidence="7">
    <location>
        <begin position="842"/>
        <end position="862"/>
    </location>
</feature>
<feature type="region of interest" description="Disordered" evidence="6">
    <location>
        <begin position="73"/>
        <end position="98"/>
    </location>
</feature>
<dbReference type="EMBL" id="CAJNNV010011925">
    <property type="protein sequence ID" value="CAE8600217.1"/>
    <property type="molecule type" value="Genomic_DNA"/>
</dbReference>
<feature type="non-terminal residue" evidence="9">
    <location>
        <position position="1132"/>
    </location>
</feature>
<dbReference type="PANTHER" id="PTHR10037:SF62">
    <property type="entry name" value="SODIUM CHANNEL PROTEIN 60E"/>
    <property type="match status" value="1"/>
</dbReference>
<keyword evidence="4 7" id="KW-1133">Transmembrane helix</keyword>
<evidence type="ECO:0000313" key="9">
    <source>
        <dbReference type="EMBL" id="CAE8600217.1"/>
    </source>
</evidence>
<evidence type="ECO:0000256" key="1">
    <source>
        <dbReference type="ARBA" id="ARBA00004141"/>
    </source>
</evidence>
<evidence type="ECO:0000313" key="10">
    <source>
        <dbReference type="Proteomes" id="UP000654075"/>
    </source>
</evidence>
<keyword evidence="10" id="KW-1185">Reference proteome</keyword>
<keyword evidence="2 7" id="KW-0812">Transmembrane</keyword>
<name>A0A813EIR0_POLGL</name>
<dbReference type="SUPFAM" id="SSF47473">
    <property type="entry name" value="EF-hand"/>
    <property type="match status" value="1"/>
</dbReference>
<dbReference type="InterPro" id="IPR002048">
    <property type="entry name" value="EF_hand_dom"/>
</dbReference>
<dbReference type="InterPro" id="IPR043203">
    <property type="entry name" value="VGCC_Ca_Na"/>
</dbReference>
<keyword evidence="5 7" id="KW-0472">Membrane</keyword>
<dbReference type="Gene3D" id="1.20.120.350">
    <property type="entry name" value="Voltage-gated potassium channels. Chain C"/>
    <property type="match status" value="2"/>
</dbReference>
<protein>
    <recommendedName>
        <fullName evidence="8">EF-hand domain-containing protein</fullName>
    </recommendedName>
</protein>
<evidence type="ECO:0000256" key="5">
    <source>
        <dbReference type="ARBA" id="ARBA00023136"/>
    </source>
</evidence>
<evidence type="ECO:0000256" key="4">
    <source>
        <dbReference type="ARBA" id="ARBA00022989"/>
    </source>
</evidence>
<dbReference type="OrthoDB" id="2984333at2759"/>
<proteinExistence type="predicted"/>
<evidence type="ECO:0000256" key="2">
    <source>
        <dbReference type="ARBA" id="ARBA00022692"/>
    </source>
</evidence>